<evidence type="ECO:0000313" key="2">
    <source>
        <dbReference type="Proteomes" id="UP001432322"/>
    </source>
</evidence>
<protein>
    <submittedName>
        <fullName evidence="1">Uncharacterized protein</fullName>
    </submittedName>
</protein>
<dbReference type="EMBL" id="BTSY01000005">
    <property type="protein sequence ID" value="GMT26961.1"/>
    <property type="molecule type" value="Genomic_DNA"/>
</dbReference>
<accession>A0AAV5W837</accession>
<dbReference type="Proteomes" id="UP001432322">
    <property type="component" value="Unassembled WGS sequence"/>
</dbReference>
<dbReference type="AlphaFoldDB" id="A0AAV5W837"/>
<reference evidence="1" key="1">
    <citation type="submission" date="2023-10" db="EMBL/GenBank/DDBJ databases">
        <title>Genome assembly of Pristionchus species.</title>
        <authorList>
            <person name="Yoshida K."/>
            <person name="Sommer R.J."/>
        </authorList>
    </citation>
    <scope>NUCLEOTIDE SEQUENCE</scope>
    <source>
        <strain evidence="1">RS5133</strain>
    </source>
</reference>
<comment type="caution">
    <text evidence="1">The sequence shown here is derived from an EMBL/GenBank/DDBJ whole genome shotgun (WGS) entry which is preliminary data.</text>
</comment>
<proteinExistence type="predicted"/>
<organism evidence="1 2">
    <name type="scientific">Pristionchus fissidentatus</name>
    <dbReference type="NCBI Taxonomy" id="1538716"/>
    <lineage>
        <taxon>Eukaryota</taxon>
        <taxon>Metazoa</taxon>
        <taxon>Ecdysozoa</taxon>
        <taxon>Nematoda</taxon>
        <taxon>Chromadorea</taxon>
        <taxon>Rhabditida</taxon>
        <taxon>Rhabditina</taxon>
        <taxon>Diplogasteromorpha</taxon>
        <taxon>Diplogasteroidea</taxon>
        <taxon>Neodiplogasteridae</taxon>
        <taxon>Pristionchus</taxon>
    </lineage>
</organism>
<dbReference type="Gene3D" id="3.40.630.30">
    <property type="match status" value="1"/>
</dbReference>
<gene>
    <name evidence="1" type="ORF">PFISCL1PPCAC_18258</name>
</gene>
<evidence type="ECO:0000313" key="1">
    <source>
        <dbReference type="EMBL" id="GMT26961.1"/>
    </source>
</evidence>
<keyword evidence="2" id="KW-1185">Reference proteome</keyword>
<sequence>MRLHFRTGETATDTAISVATVGDRAMVAKCLIERGLKQPISAMLMNEKMAVVGVRLCTFLERPSGDGKEESDDNQPTTDVMGMILKADEQRWEFVPSEVSRVIFIDELSMSTEAAAMGLCRLFLEYRIQKSEVVRAWGPTAILAEAKTKQAQDLFAEQGYSILKEMQYGDDVSAQLVIKYINNEGH</sequence>
<name>A0AAV5W837_9BILA</name>